<reference evidence="3" key="1">
    <citation type="journal article" date="2019" name="Int. J. Syst. Evol. Microbiol.">
        <title>The Global Catalogue of Microorganisms (GCM) 10K type strain sequencing project: providing services to taxonomists for standard genome sequencing and annotation.</title>
        <authorList>
            <consortium name="The Broad Institute Genomics Platform"/>
            <consortium name="The Broad Institute Genome Sequencing Center for Infectious Disease"/>
            <person name="Wu L."/>
            <person name="Ma J."/>
        </authorList>
    </citation>
    <scope>NUCLEOTIDE SEQUENCE [LARGE SCALE GENOMIC DNA]</scope>
    <source>
        <strain evidence="3">JCM 18298</strain>
    </source>
</reference>
<proteinExistence type="predicted"/>
<gene>
    <name evidence="2" type="ORF">GCM10023318_31150</name>
</gene>
<feature type="region of interest" description="Disordered" evidence="1">
    <location>
        <begin position="298"/>
        <end position="322"/>
    </location>
</feature>
<dbReference type="EMBL" id="BAABJM010000002">
    <property type="protein sequence ID" value="GAA5055257.1"/>
    <property type="molecule type" value="Genomic_DNA"/>
</dbReference>
<feature type="compositionally biased region" description="Polar residues" evidence="1">
    <location>
        <begin position="409"/>
        <end position="419"/>
    </location>
</feature>
<evidence type="ECO:0000313" key="2">
    <source>
        <dbReference type="EMBL" id="GAA5055257.1"/>
    </source>
</evidence>
<feature type="compositionally biased region" description="Polar residues" evidence="1">
    <location>
        <begin position="211"/>
        <end position="225"/>
    </location>
</feature>
<sequence length="453" mass="47429">MEHGQEPGESIAEMLSSIATALREAGDKLDTVAARVDGARAAQADTEFHASKRADRRDVDATATTDVEERLAKLEAWAFGVANDISGIQSRLGRVESGTNDSHRVEDLRAAPDRPTLSSGRTSHRSASAETSTDSGLPRRNGVGSHRTSALDDNVTDLSDHSAQRDTAATNGSTILNGSSRSGLETGLPRRNGSARVTGGTEFDPADEFTGTASDLGTTAASSDYGSDPGQDVVSEPNGFDFHGTTSNHEAPPHEPIPTPVDGIPLERTPTSEPSLEQSSAPTTAFTAAREAITGGTFTASREPNSLSAQNFPARDPGATPRIPQTSFPAGEQQTAPYQGFSAPESAPYEGMIAHADGRAGANTGENNVGLTGANHQDESYRTAEPDHAPADNSHVDKLQAMLDELKKNTSGGLSSNRSDIFGPPAGDGYQGEHTDGQRLSNDYRLSTPPTIS</sequence>
<feature type="region of interest" description="Disordered" evidence="1">
    <location>
        <begin position="90"/>
        <end position="282"/>
    </location>
</feature>
<feature type="region of interest" description="Disordered" evidence="1">
    <location>
        <begin position="360"/>
        <end position="453"/>
    </location>
</feature>
<organism evidence="2 3">
    <name type="scientific">Nocardia callitridis</name>
    <dbReference type="NCBI Taxonomy" id="648753"/>
    <lineage>
        <taxon>Bacteria</taxon>
        <taxon>Bacillati</taxon>
        <taxon>Actinomycetota</taxon>
        <taxon>Actinomycetes</taxon>
        <taxon>Mycobacteriales</taxon>
        <taxon>Nocardiaceae</taxon>
        <taxon>Nocardia</taxon>
    </lineage>
</organism>
<evidence type="ECO:0000313" key="3">
    <source>
        <dbReference type="Proteomes" id="UP001500603"/>
    </source>
</evidence>
<feature type="compositionally biased region" description="Polar residues" evidence="1">
    <location>
        <begin position="298"/>
        <end position="311"/>
    </location>
</feature>
<feature type="compositionally biased region" description="Basic and acidic residues" evidence="1">
    <location>
        <begin position="376"/>
        <end position="408"/>
    </location>
</feature>
<name>A0ABP9KBB1_9NOCA</name>
<feature type="compositionally biased region" description="Polar residues" evidence="1">
    <location>
        <begin position="438"/>
        <end position="453"/>
    </location>
</feature>
<keyword evidence="3" id="KW-1185">Reference proteome</keyword>
<feature type="compositionally biased region" description="Polar residues" evidence="1">
    <location>
        <begin position="116"/>
        <end position="135"/>
    </location>
</feature>
<feature type="compositionally biased region" description="Polar residues" evidence="1">
    <location>
        <begin position="165"/>
        <end position="183"/>
    </location>
</feature>
<protein>
    <submittedName>
        <fullName evidence="2">Uncharacterized protein</fullName>
    </submittedName>
</protein>
<feature type="compositionally biased region" description="Basic and acidic residues" evidence="1">
    <location>
        <begin position="101"/>
        <end position="112"/>
    </location>
</feature>
<accession>A0ABP9KBB1</accession>
<feature type="compositionally biased region" description="Basic and acidic residues" evidence="1">
    <location>
        <begin position="46"/>
        <end position="60"/>
    </location>
</feature>
<feature type="region of interest" description="Disordered" evidence="1">
    <location>
        <begin position="39"/>
        <end position="64"/>
    </location>
</feature>
<feature type="compositionally biased region" description="Polar residues" evidence="1">
    <location>
        <begin position="269"/>
        <end position="282"/>
    </location>
</feature>
<evidence type="ECO:0000256" key="1">
    <source>
        <dbReference type="SAM" id="MobiDB-lite"/>
    </source>
</evidence>
<dbReference type="Proteomes" id="UP001500603">
    <property type="component" value="Unassembled WGS sequence"/>
</dbReference>
<comment type="caution">
    <text evidence="2">The sequence shown here is derived from an EMBL/GenBank/DDBJ whole genome shotgun (WGS) entry which is preliminary data.</text>
</comment>
<dbReference type="RefSeq" id="WP_345496062.1">
    <property type="nucleotide sequence ID" value="NZ_BAABJM010000002.1"/>
</dbReference>